<dbReference type="Proteomes" id="UP000887116">
    <property type="component" value="Unassembled WGS sequence"/>
</dbReference>
<dbReference type="Pfam" id="PF12972">
    <property type="entry name" value="NAGLU_C"/>
    <property type="match status" value="1"/>
</dbReference>
<protein>
    <submittedName>
        <fullName evidence="6">Alpha-N-acetylglucosaminidase</fullName>
    </submittedName>
</protein>
<dbReference type="OrthoDB" id="6419383at2759"/>
<dbReference type="Pfam" id="PF12971">
    <property type="entry name" value="NAGLU_N"/>
    <property type="match status" value="1"/>
</dbReference>
<dbReference type="Gene3D" id="3.30.379.10">
    <property type="entry name" value="Chitobiase/beta-hexosaminidase domain 2-like"/>
    <property type="match status" value="1"/>
</dbReference>
<sequence length="782" mass="90941">MTPELVHPPPKFHSTQRPPVRPEFDEMETLWKSSTSLLLITVLCVWPIAANVFQNSVLTSGEIQNQQRSAHDEEEAVKQLLQRLIPEKAEEILIKVDYDFDNVDAFQISTEDSKVLITGTRGYAAAAGVYHYLKVFCGCHVSWSGSQLRLPEELPKPAEPAKITFKDKYRYYQNVCTASYSFVWWNWERWEKEIDWMALNGINLALAFNAQEAIYYKVFKQLNFTDHDIEVFFTGPAFLAWNRMGNMQLWVGPLSQNWHKNQTALQHKILNRMRDFGMTPVLPAFSGRVIPALRRNFPDAEVTVLSRTWGNFQEPYGAVSFLEPADPLFQEIGSLFLRSYIEEFGTDHIYSADLFNEMPPSSNDPDYLHSCAKSMYKSLIAVDPDAIWLTQGWMFYNDPATWQPAQARAFLRAVPLGKMIILDLQSELYPQYHRLSSYYGQPFIWCMLHNYGGVTGLYGSLDSVNVGPFEGRDYEGSTMIGTGITPEGIETNDIVYELMNELGWRVEPVDMHEWLEYFATRRYGVESAEVQLALFYLRRSVYNATDPYRNHGKYILIRRPSLKLQPYIWYDPKDVFIAWNLFMNASYDSSLSESLLFRHDLVDLTRQSLQLTMDVMYPKVVDAFKTRNLTALKDISESILELYDDMDELLASDEHFLLGRWIRDALQLAETPLERRQFEYNARNQITLWGPSGELVDYANKQWAGLISKYYKKRWQFFFKTLENCISKRRPFKQADFNKAVYQEIEYKFDLDEDVFSTEPEGNPIEISQKLFAKYGQIKESL</sequence>
<reference evidence="6" key="1">
    <citation type="submission" date="2020-07" db="EMBL/GenBank/DDBJ databases">
        <title>Multicomponent nature underlies the extraordinary mechanical properties of spider dragline silk.</title>
        <authorList>
            <person name="Kono N."/>
            <person name="Nakamura H."/>
            <person name="Mori M."/>
            <person name="Yoshida Y."/>
            <person name="Ohtoshi R."/>
            <person name="Malay A.D."/>
            <person name="Moran D.A.P."/>
            <person name="Tomita M."/>
            <person name="Numata K."/>
            <person name="Arakawa K."/>
        </authorList>
    </citation>
    <scope>NUCLEOTIDE SEQUENCE</scope>
</reference>
<evidence type="ECO:0000259" key="3">
    <source>
        <dbReference type="Pfam" id="PF05089"/>
    </source>
</evidence>
<keyword evidence="7" id="KW-1185">Reference proteome</keyword>
<accession>A0A8X6EZ14</accession>
<evidence type="ECO:0000313" key="6">
    <source>
        <dbReference type="EMBL" id="GFQ66398.1"/>
    </source>
</evidence>
<dbReference type="PANTHER" id="PTHR12872">
    <property type="entry name" value="ALPHA-N-ACETYLGLUCOSAMINIDASE"/>
    <property type="match status" value="1"/>
</dbReference>
<organism evidence="6 7">
    <name type="scientific">Trichonephila clavata</name>
    <name type="common">Joro spider</name>
    <name type="synonym">Nephila clavata</name>
    <dbReference type="NCBI Taxonomy" id="2740835"/>
    <lineage>
        <taxon>Eukaryota</taxon>
        <taxon>Metazoa</taxon>
        <taxon>Ecdysozoa</taxon>
        <taxon>Arthropoda</taxon>
        <taxon>Chelicerata</taxon>
        <taxon>Arachnida</taxon>
        <taxon>Araneae</taxon>
        <taxon>Araneomorphae</taxon>
        <taxon>Entelegynae</taxon>
        <taxon>Araneoidea</taxon>
        <taxon>Nephilidae</taxon>
        <taxon>Trichonephila</taxon>
    </lineage>
</organism>
<evidence type="ECO:0000313" key="7">
    <source>
        <dbReference type="Proteomes" id="UP000887116"/>
    </source>
</evidence>
<feature type="domain" description="Alpha-N-acetylglucosaminidase C-terminal" evidence="5">
    <location>
        <begin position="514"/>
        <end position="774"/>
    </location>
</feature>
<dbReference type="AlphaFoldDB" id="A0A8X6EZ14"/>
<dbReference type="PANTHER" id="PTHR12872:SF1">
    <property type="entry name" value="ALPHA-N-ACETYLGLUCOSAMINIDASE"/>
    <property type="match status" value="1"/>
</dbReference>
<feature type="compositionally biased region" description="Pro residues" evidence="2">
    <location>
        <begin position="1"/>
        <end position="11"/>
    </location>
</feature>
<feature type="domain" description="Alpha-N-acetylglucosaminidase N-terminal" evidence="4">
    <location>
        <begin position="75"/>
        <end position="155"/>
    </location>
</feature>
<dbReference type="InterPro" id="IPR024732">
    <property type="entry name" value="NAGLU_C"/>
</dbReference>
<feature type="domain" description="Alpha-N-acetylglucosaminidase tim-barrel" evidence="3">
    <location>
        <begin position="170"/>
        <end position="505"/>
    </location>
</feature>
<feature type="region of interest" description="Disordered" evidence="2">
    <location>
        <begin position="1"/>
        <end position="20"/>
    </location>
</feature>
<proteinExistence type="predicted"/>
<dbReference type="InterPro" id="IPR024240">
    <property type="entry name" value="NAGLU_N"/>
</dbReference>
<evidence type="ECO:0000259" key="4">
    <source>
        <dbReference type="Pfam" id="PF12971"/>
    </source>
</evidence>
<keyword evidence="1" id="KW-0378">Hydrolase</keyword>
<dbReference type="Gene3D" id="3.20.20.80">
    <property type="entry name" value="Glycosidases"/>
    <property type="match status" value="1"/>
</dbReference>
<dbReference type="InterPro" id="IPR007781">
    <property type="entry name" value="NAGLU"/>
</dbReference>
<dbReference type="Gene3D" id="1.20.120.670">
    <property type="entry name" value="N-acetyl-b-d-glucoasminidase"/>
    <property type="match status" value="1"/>
</dbReference>
<evidence type="ECO:0000259" key="5">
    <source>
        <dbReference type="Pfam" id="PF12972"/>
    </source>
</evidence>
<evidence type="ECO:0000256" key="2">
    <source>
        <dbReference type="SAM" id="MobiDB-lite"/>
    </source>
</evidence>
<dbReference type="EMBL" id="BMAO01030198">
    <property type="protein sequence ID" value="GFQ66398.1"/>
    <property type="molecule type" value="Genomic_DNA"/>
</dbReference>
<dbReference type="GO" id="GO:0016787">
    <property type="term" value="F:hydrolase activity"/>
    <property type="evidence" value="ECO:0007669"/>
    <property type="project" value="UniProtKB-KW"/>
</dbReference>
<name>A0A8X6EZ14_TRICU</name>
<dbReference type="InterPro" id="IPR024733">
    <property type="entry name" value="NAGLU_tim-barrel"/>
</dbReference>
<evidence type="ECO:0000256" key="1">
    <source>
        <dbReference type="ARBA" id="ARBA00022801"/>
    </source>
</evidence>
<gene>
    <name evidence="6" type="primary">NAGLU</name>
    <name evidence="6" type="ORF">TNCT_55151</name>
</gene>
<comment type="caution">
    <text evidence="6">The sequence shown here is derived from an EMBL/GenBank/DDBJ whole genome shotgun (WGS) entry which is preliminary data.</text>
</comment>
<dbReference type="Pfam" id="PF05089">
    <property type="entry name" value="NAGLU"/>
    <property type="match status" value="1"/>
</dbReference>
<dbReference type="InterPro" id="IPR029018">
    <property type="entry name" value="Hex-like_dom2"/>
</dbReference>